<dbReference type="GO" id="GO:0006629">
    <property type="term" value="P:lipid metabolic process"/>
    <property type="evidence" value="ECO:0007669"/>
    <property type="project" value="InterPro"/>
</dbReference>
<dbReference type="Gene3D" id="3.40.50.1820">
    <property type="entry name" value="alpha/beta hydrolase"/>
    <property type="match status" value="1"/>
</dbReference>
<dbReference type="Proteomes" id="UP001175271">
    <property type="component" value="Unassembled WGS sequence"/>
</dbReference>
<keyword evidence="4" id="KW-1185">Reference proteome</keyword>
<comment type="caution">
    <text evidence="3">The sequence shown here is derived from an EMBL/GenBank/DDBJ whole genome shotgun (WGS) entry which is preliminary data.</text>
</comment>
<sequence length="373" mass="41947">MNRSRQLTSFRVAATKDIPPFQPVDHATLVPQSKLERQSGLVASRYQCTIKRCDHGYRYFSAMRPIVLLFAALLGSVLSVAIRRERLDLGGYDDGFARYKMFFFASAAYATDANQCMKSAYPQDAANNTVNDIIEVVCARTDSCRGFSAISHDDRAIIISFRGTTQFLQIIQEAAETVFGAEKFIGGGYVSHYFYEAFKSVWKGGLKNEVLDLIKQYPDYEVWVTGHSLGGAMASLCSATLIYLGQVSPDKVRLLTFGQPRVGDQAYADAHDALLLYSYRVVHNRDLVPHVPPEILPDNGLLDGYRHHKSEVWYDNKMRVDDSYHICNADEGNKCSDGDLITMSIMDHGHYFEDHEWITNFGDDGCPIQMVNK</sequence>
<evidence type="ECO:0000313" key="3">
    <source>
        <dbReference type="EMBL" id="KAK0411924.1"/>
    </source>
</evidence>
<feature type="transmembrane region" description="Helical" evidence="1">
    <location>
        <begin position="62"/>
        <end position="82"/>
    </location>
</feature>
<keyword evidence="1" id="KW-0812">Transmembrane</keyword>
<dbReference type="InterPro" id="IPR002921">
    <property type="entry name" value="Fungal_lipase-type"/>
</dbReference>
<evidence type="ECO:0000259" key="2">
    <source>
        <dbReference type="Pfam" id="PF01764"/>
    </source>
</evidence>
<organism evidence="3 4">
    <name type="scientific">Steinernema hermaphroditum</name>
    <dbReference type="NCBI Taxonomy" id="289476"/>
    <lineage>
        <taxon>Eukaryota</taxon>
        <taxon>Metazoa</taxon>
        <taxon>Ecdysozoa</taxon>
        <taxon>Nematoda</taxon>
        <taxon>Chromadorea</taxon>
        <taxon>Rhabditida</taxon>
        <taxon>Tylenchina</taxon>
        <taxon>Panagrolaimomorpha</taxon>
        <taxon>Strongyloidoidea</taxon>
        <taxon>Steinernematidae</taxon>
        <taxon>Steinernema</taxon>
    </lineage>
</organism>
<gene>
    <name evidence="3" type="ORF">QR680_005920</name>
</gene>
<dbReference type="AlphaFoldDB" id="A0AA39HW51"/>
<evidence type="ECO:0000256" key="1">
    <source>
        <dbReference type="SAM" id="Phobius"/>
    </source>
</evidence>
<dbReference type="EMBL" id="JAUCMV010000003">
    <property type="protein sequence ID" value="KAK0411924.1"/>
    <property type="molecule type" value="Genomic_DNA"/>
</dbReference>
<protein>
    <recommendedName>
        <fullName evidence="2">Fungal lipase-type domain-containing protein</fullName>
    </recommendedName>
</protein>
<dbReference type="InterPro" id="IPR029058">
    <property type="entry name" value="AB_hydrolase_fold"/>
</dbReference>
<dbReference type="Pfam" id="PF01764">
    <property type="entry name" value="Lipase_3"/>
    <property type="match status" value="1"/>
</dbReference>
<dbReference type="PANTHER" id="PTHR45908">
    <property type="entry name" value="PROTEIN CBG11750-RELATED"/>
    <property type="match status" value="1"/>
</dbReference>
<name>A0AA39HW51_9BILA</name>
<evidence type="ECO:0000313" key="4">
    <source>
        <dbReference type="Proteomes" id="UP001175271"/>
    </source>
</evidence>
<proteinExistence type="predicted"/>
<keyword evidence="1" id="KW-0472">Membrane</keyword>
<keyword evidence="1" id="KW-1133">Transmembrane helix</keyword>
<dbReference type="CDD" id="cd00519">
    <property type="entry name" value="Lipase_3"/>
    <property type="match status" value="1"/>
</dbReference>
<feature type="domain" description="Fungal lipase-type" evidence="2">
    <location>
        <begin position="158"/>
        <end position="294"/>
    </location>
</feature>
<dbReference type="SUPFAM" id="SSF53474">
    <property type="entry name" value="alpha/beta-Hydrolases"/>
    <property type="match status" value="1"/>
</dbReference>
<reference evidence="3" key="1">
    <citation type="submission" date="2023-06" db="EMBL/GenBank/DDBJ databases">
        <title>Genomic analysis of the entomopathogenic nematode Steinernema hermaphroditum.</title>
        <authorList>
            <person name="Schwarz E.M."/>
            <person name="Heppert J.K."/>
            <person name="Baniya A."/>
            <person name="Schwartz H.T."/>
            <person name="Tan C.-H."/>
            <person name="Antoshechkin I."/>
            <person name="Sternberg P.W."/>
            <person name="Goodrich-Blair H."/>
            <person name="Dillman A.R."/>
        </authorList>
    </citation>
    <scope>NUCLEOTIDE SEQUENCE</scope>
    <source>
        <strain evidence="3">PS9179</strain>
        <tissue evidence="3">Whole animal</tissue>
    </source>
</reference>
<accession>A0AA39HW51</accession>